<evidence type="ECO:0000313" key="3">
    <source>
        <dbReference type="Proteomes" id="UP000800096"/>
    </source>
</evidence>
<keyword evidence="3" id="KW-1185">Reference proteome</keyword>
<dbReference type="EMBL" id="ML979147">
    <property type="protein sequence ID" value="KAF1910989.1"/>
    <property type="molecule type" value="Genomic_DNA"/>
</dbReference>
<proteinExistence type="predicted"/>
<sequence>MNLPLGHTPRSPATPTPIPNLCRSNTTNPEVFFSGMFLDFLRKDDPTTHAALAGILATRGYKLAPISKAYRKRRNPSDLQGAVPKRKRPLSSLNWWGRFLKITEDSAQLQLREEEQVLIDDPTSLLREIHGKKRPTANIDPDTGGQDNAAYGKLFLYTMSLEVDAFRNNVMQIVMRLFYFVISHNSINDFTNNTICRLPSLFPKDIDKLHKRMKLFLPSECATLAKFQDKLRDLRSTGSSYAYLGKRLGLGSLILLRDLIAPAQLWACTKGAEKSGISESAFEHLVAIGVPARAACIGADRLVHTLLWEVCAMSPGFPKRKKNKEGEWEAFPGFDYTRQKEWEVVEEASVIGAASVLEDEEAG</sequence>
<name>A0A6A5Q606_AMPQU</name>
<reference evidence="2" key="1">
    <citation type="journal article" date="2020" name="Stud. Mycol.">
        <title>101 Dothideomycetes genomes: a test case for predicting lifestyles and emergence of pathogens.</title>
        <authorList>
            <person name="Haridas S."/>
            <person name="Albert R."/>
            <person name="Binder M."/>
            <person name="Bloem J."/>
            <person name="Labutti K."/>
            <person name="Salamov A."/>
            <person name="Andreopoulos B."/>
            <person name="Baker S."/>
            <person name="Barry K."/>
            <person name="Bills G."/>
            <person name="Bluhm B."/>
            <person name="Cannon C."/>
            <person name="Castanera R."/>
            <person name="Culley D."/>
            <person name="Daum C."/>
            <person name="Ezra D."/>
            <person name="Gonzalez J."/>
            <person name="Henrissat B."/>
            <person name="Kuo A."/>
            <person name="Liang C."/>
            <person name="Lipzen A."/>
            <person name="Lutzoni F."/>
            <person name="Magnuson J."/>
            <person name="Mondo S."/>
            <person name="Nolan M."/>
            <person name="Ohm R."/>
            <person name="Pangilinan J."/>
            <person name="Park H.-J."/>
            <person name="Ramirez L."/>
            <person name="Alfaro M."/>
            <person name="Sun H."/>
            <person name="Tritt A."/>
            <person name="Yoshinaga Y."/>
            <person name="Zwiers L.-H."/>
            <person name="Turgeon B."/>
            <person name="Goodwin S."/>
            <person name="Spatafora J."/>
            <person name="Crous P."/>
            <person name="Grigoriev I."/>
        </authorList>
    </citation>
    <scope>NUCLEOTIDE SEQUENCE</scope>
    <source>
        <strain evidence="2">HMLAC05119</strain>
    </source>
</reference>
<gene>
    <name evidence="2" type="ORF">BDU57DRAFT_462601</name>
</gene>
<evidence type="ECO:0000313" key="2">
    <source>
        <dbReference type="EMBL" id="KAF1910989.1"/>
    </source>
</evidence>
<dbReference type="AlphaFoldDB" id="A0A6A5Q606"/>
<evidence type="ECO:0000256" key="1">
    <source>
        <dbReference type="SAM" id="MobiDB-lite"/>
    </source>
</evidence>
<dbReference type="Proteomes" id="UP000800096">
    <property type="component" value="Unassembled WGS sequence"/>
</dbReference>
<organism evidence="2 3">
    <name type="scientific">Ampelomyces quisqualis</name>
    <name type="common">Powdery mildew agent</name>
    <dbReference type="NCBI Taxonomy" id="50730"/>
    <lineage>
        <taxon>Eukaryota</taxon>
        <taxon>Fungi</taxon>
        <taxon>Dikarya</taxon>
        <taxon>Ascomycota</taxon>
        <taxon>Pezizomycotina</taxon>
        <taxon>Dothideomycetes</taxon>
        <taxon>Pleosporomycetidae</taxon>
        <taxon>Pleosporales</taxon>
        <taxon>Pleosporineae</taxon>
        <taxon>Phaeosphaeriaceae</taxon>
        <taxon>Ampelomyces</taxon>
    </lineage>
</organism>
<protein>
    <submittedName>
        <fullName evidence="2">Uncharacterized protein</fullName>
    </submittedName>
</protein>
<dbReference type="OrthoDB" id="3663031at2759"/>
<accession>A0A6A5Q606</accession>
<feature type="region of interest" description="Disordered" evidence="1">
    <location>
        <begin position="1"/>
        <end position="23"/>
    </location>
</feature>